<evidence type="ECO:0000256" key="5">
    <source>
        <dbReference type="ARBA" id="ARBA00048763"/>
    </source>
</evidence>
<comment type="catalytic activity">
    <reaction evidence="6">
        <text>a 5'-end (N(7)-methyl 5'-triphosphoguanosine)-ribonucleoside in snRNA + S-adenosyl-L-methionine = a 5'-end (N(2),N(7)-dimethyl 5'-triphosphoguanosine)-ribonucleoside in snRNA + S-adenosyl-L-homocysteine + H(+)</text>
        <dbReference type="Rhea" id="RHEA:78471"/>
        <dbReference type="Rhea" id="RHEA-COMP:19085"/>
        <dbReference type="Rhea" id="RHEA-COMP:19087"/>
        <dbReference type="ChEBI" id="CHEBI:15378"/>
        <dbReference type="ChEBI" id="CHEBI:57856"/>
        <dbReference type="ChEBI" id="CHEBI:59789"/>
        <dbReference type="ChEBI" id="CHEBI:156461"/>
        <dbReference type="ChEBI" id="CHEBI:172880"/>
    </reaction>
    <physiologicalReaction direction="left-to-right" evidence="6">
        <dbReference type="Rhea" id="RHEA:78472"/>
    </physiologicalReaction>
</comment>
<comment type="similarity">
    <text evidence="2">Belongs to the methyltransferase superfamily. Trimethylguanosine synthase family.</text>
</comment>
<dbReference type="EMBL" id="QGNW01001457">
    <property type="protein sequence ID" value="RVW40560.1"/>
    <property type="molecule type" value="Genomic_DNA"/>
</dbReference>
<dbReference type="CDD" id="cd02440">
    <property type="entry name" value="AdoMet_MTases"/>
    <property type="match status" value="1"/>
</dbReference>
<dbReference type="FunFam" id="3.40.50.150:FF:000305">
    <property type="entry name" value="S-adenosyl-L-methionine-dependent methyltransferase superfamily protein"/>
    <property type="match status" value="1"/>
</dbReference>
<dbReference type="InterPro" id="IPR029063">
    <property type="entry name" value="SAM-dependent_MTases_sf"/>
</dbReference>
<evidence type="ECO:0000256" key="8">
    <source>
        <dbReference type="SAM" id="Phobius"/>
    </source>
</evidence>
<dbReference type="AlphaFoldDB" id="A0A438DYS6"/>
<comment type="catalytic activity">
    <reaction evidence="5">
        <text>a 5'-end (N(2),N(7)-dimethyl 5'-triphosphoguanosine)-ribonucleoside in snRNA + S-adenosyl-L-methionine = a 5'-end (N(2),N(2),N(7)-trimethyl 5'-triphosphoguanosine)-ribonucleoside in snRNA + S-adenosyl-L-homocysteine + H(+)</text>
        <dbReference type="Rhea" id="RHEA:78479"/>
        <dbReference type="Rhea" id="RHEA-COMP:19087"/>
        <dbReference type="Rhea" id="RHEA-COMP:19089"/>
        <dbReference type="ChEBI" id="CHEBI:15378"/>
        <dbReference type="ChEBI" id="CHEBI:57856"/>
        <dbReference type="ChEBI" id="CHEBI:59789"/>
        <dbReference type="ChEBI" id="CHEBI:167623"/>
        <dbReference type="ChEBI" id="CHEBI:172880"/>
    </reaction>
    <physiologicalReaction direction="left-to-right" evidence="5">
        <dbReference type="Rhea" id="RHEA:78480"/>
    </physiologicalReaction>
</comment>
<evidence type="ECO:0000256" key="4">
    <source>
        <dbReference type="ARBA" id="ARBA00048740"/>
    </source>
</evidence>
<keyword evidence="8" id="KW-0472">Membrane</keyword>
<organism evidence="9 10">
    <name type="scientific">Vitis vinifera</name>
    <name type="common">Grape</name>
    <dbReference type="NCBI Taxonomy" id="29760"/>
    <lineage>
        <taxon>Eukaryota</taxon>
        <taxon>Viridiplantae</taxon>
        <taxon>Streptophyta</taxon>
        <taxon>Embryophyta</taxon>
        <taxon>Tracheophyta</taxon>
        <taxon>Spermatophyta</taxon>
        <taxon>Magnoliopsida</taxon>
        <taxon>eudicotyledons</taxon>
        <taxon>Gunneridae</taxon>
        <taxon>Pentapetalae</taxon>
        <taxon>rosids</taxon>
        <taxon>Vitales</taxon>
        <taxon>Vitaceae</taxon>
        <taxon>Viteae</taxon>
        <taxon>Vitis</taxon>
    </lineage>
</organism>
<comment type="catalytic activity">
    <reaction evidence="4">
        <text>a 5'-end (N(7)-methyl 5'-triphosphoguanosine)-ribonucleoside in snoRNA + S-adenosyl-L-methionine = a 5'-end (N(2),N(7)-dimethyl 5'-triphosphoguanosine)-ribonucleoside in snoRNA + S-adenosyl-L-homocysteine + H(+)</text>
        <dbReference type="Rhea" id="RHEA:78475"/>
        <dbReference type="Rhea" id="RHEA-COMP:19086"/>
        <dbReference type="Rhea" id="RHEA-COMP:19088"/>
        <dbReference type="ChEBI" id="CHEBI:15378"/>
        <dbReference type="ChEBI" id="CHEBI:57856"/>
        <dbReference type="ChEBI" id="CHEBI:59789"/>
        <dbReference type="ChEBI" id="CHEBI:156461"/>
        <dbReference type="ChEBI" id="CHEBI:172880"/>
    </reaction>
    <physiologicalReaction direction="left-to-right" evidence="4">
        <dbReference type="Rhea" id="RHEA:78476"/>
    </physiologicalReaction>
</comment>
<evidence type="ECO:0000256" key="3">
    <source>
        <dbReference type="ARBA" id="ARBA00047418"/>
    </source>
</evidence>
<name>A0A438DYS6_VITVI</name>
<proteinExistence type="inferred from homology"/>
<dbReference type="SUPFAM" id="SSF53335">
    <property type="entry name" value="S-adenosyl-L-methionine-dependent methyltransferases"/>
    <property type="match status" value="1"/>
</dbReference>
<comment type="catalytic activity">
    <reaction evidence="3">
        <text>a 5'-end (N(2),N(7)-dimethyl 5'-triphosphoguanosine)-ribonucleoside in snoRNA + S-adenosyl-L-methionine = a 5'-end (N(2),N(2),N(7)-trimethyl 5'-triphosphoguanosine)-ribonucleoside in snoRNA + S-adenosyl-L-homocysteine + H(+)</text>
        <dbReference type="Rhea" id="RHEA:78507"/>
        <dbReference type="Rhea" id="RHEA-COMP:19088"/>
        <dbReference type="Rhea" id="RHEA-COMP:19090"/>
        <dbReference type="ChEBI" id="CHEBI:15378"/>
        <dbReference type="ChEBI" id="CHEBI:57856"/>
        <dbReference type="ChEBI" id="CHEBI:59789"/>
        <dbReference type="ChEBI" id="CHEBI:167623"/>
        <dbReference type="ChEBI" id="CHEBI:172880"/>
    </reaction>
    <physiologicalReaction direction="left-to-right" evidence="3">
        <dbReference type="Rhea" id="RHEA:78508"/>
    </physiologicalReaction>
</comment>
<dbReference type="Proteomes" id="UP000288805">
    <property type="component" value="Unassembled WGS sequence"/>
</dbReference>
<protein>
    <recommendedName>
        <fullName evidence="1">Trimethylguanosine synthase</fullName>
    </recommendedName>
    <alternativeName>
        <fullName evidence="7">Cap-specific guanine-N(2) methyltransferase</fullName>
    </alternativeName>
</protein>
<evidence type="ECO:0000256" key="2">
    <source>
        <dbReference type="ARBA" id="ARBA00025783"/>
    </source>
</evidence>
<comment type="caution">
    <text evidence="9">The sequence shown here is derived from an EMBL/GenBank/DDBJ whole genome shotgun (WGS) entry which is preliminary data.</text>
</comment>
<sequence length="284" mass="32480">MEEESIDHILIQCSKARGLWELLFALFGVTWVRPSSVRDTLSGWSGFKLGKKRRKALVEGWYCISFSFCVYWRLLYTSSFFFLPGFEFQGLLEDSSADISKYWWQRYLLFSKYDDGIKMDKEGWFSVTPEIIARHHASRCGSGIIVDCFTGVGGNAIQFAQRSKHVIAIDIDPKKIEYAQHNAAIYGVDDRIDFIKGDSFLLASTLKQADTVFLSPPWGGPDYAKVETYDIKTMLKPHDGFFLFNTVKKVASRVVMFLPRNVDVNQLAELSLSADPPWFLEVFL</sequence>
<gene>
    <name evidence="9" type="primary">Tgs1_0</name>
    <name evidence="9" type="ORF">CK203_081486</name>
</gene>
<evidence type="ECO:0000313" key="9">
    <source>
        <dbReference type="EMBL" id="RVW40560.1"/>
    </source>
</evidence>
<evidence type="ECO:0000256" key="1">
    <source>
        <dbReference type="ARBA" id="ARBA00018517"/>
    </source>
</evidence>
<dbReference type="PANTHER" id="PTHR14741">
    <property type="entry name" value="S-ADENOSYLMETHIONINE-DEPENDENT METHYLTRANSFERASE RELATED"/>
    <property type="match status" value="1"/>
</dbReference>
<dbReference type="Gene3D" id="3.40.50.150">
    <property type="entry name" value="Vaccinia Virus protein VP39"/>
    <property type="match status" value="1"/>
</dbReference>
<keyword evidence="8" id="KW-0812">Transmembrane</keyword>
<feature type="transmembrane region" description="Helical" evidence="8">
    <location>
        <begin position="56"/>
        <end position="74"/>
    </location>
</feature>
<evidence type="ECO:0000256" key="6">
    <source>
        <dbReference type="ARBA" id="ARBA00049075"/>
    </source>
</evidence>
<keyword evidence="8" id="KW-1133">Transmembrane helix</keyword>
<dbReference type="GO" id="GO:0008168">
    <property type="term" value="F:methyltransferase activity"/>
    <property type="evidence" value="ECO:0007669"/>
    <property type="project" value="InterPro"/>
</dbReference>
<evidence type="ECO:0000313" key="10">
    <source>
        <dbReference type="Proteomes" id="UP000288805"/>
    </source>
</evidence>
<dbReference type="PANTHER" id="PTHR14741:SF32">
    <property type="entry name" value="TRIMETHYLGUANOSINE SYNTHASE"/>
    <property type="match status" value="1"/>
</dbReference>
<accession>A0A438DYS6</accession>
<evidence type="ECO:0000256" key="7">
    <source>
        <dbReference type="ARBA" id="ARBA00049790"/>
    </source>
</evidence>
<reference evidence="9 10" key="1">
    <citation type="journal article" date="2018" name="PLoS Genet.">
        <title>Population sequencing reveals clonal diversity and ancestral inbreeding in the grapevine cultivar Chardonnay.</title>
        <authorList>
            <person name="Roach M.J."/>
            <person name="Johnson D.L."/>
            <person name="Bohlmann J."/>
            <person name="van Vuuren H.J."/>
            <person name="Jones S.J."/>
            <person name="Pretorius I.S."/>
            <person name="Schmidt S.A."/>
            <person name="Borneman A.R."/>
        </authorList>
    </citation>
    <scope>NUCLEOTIDE SEQUENCE [LARGE SCALE GENOMIC DNA]</scope>
    <source>
        <strain evidence="10">cv. Chardonnay</strain>
        <tissue evidence="9">Leaf</tissue>
    </source>
</reference>
<dbReference type="GO" id="GO:0036261">
    <property type="term" value="P:7-methylguanosine cap hypermethylation"/>
    <property type="evidence" value="ECO:0007669"/>
    <property type="project" value="InterPro"/>
</dbReference>
<dbReference type="Pfam" id="PF09445">
    <property type="entry name" value="Methyltransf_15"/>
    <property type="match status" value="1"/>
</dbReference>
<dbReference type="InterPro" id="IPR019012">
    <property type="entry name" value="RNA_cap_Gua-N2-MeTrfase"/>
</dbReference>